<gene>
    <name evidence="1" type="ORF">COU16_01680</name>
</gene>
<evidence type="ECO:0000313" key="2">
    <source>
        <dbReference type="Proteomes" id="UP000229344"/>
    </source>
</evidence>
<dbReference type="AlphaFoldDB" id="A0A2H0UD19"/>
<accession>A0A2H0UD19</accession>
<reference evidence="2" key="1">
    <citation type="submission" date="2017-09" db="EMBL/GenBank/DDBJ databases">
        <title>Depth-based differentiation of microbial function through sediment-hosted aquifers and enrichment of novel symbionts in the deep terrestrial subsurface.</title>
        <authorList>
            <person name="Probst A.J."/>
            <person name="Ladd B."/>
            <person name="Jarett J.K."/>
            <person name="Geller-Mcgrath D.E."/>
            <person name="Sieber C.M.K."/>
            <person name="Emerson J.B."/>
            <person name="Anantharaman K."/>
            <person name="Thomas B.C."/>
            <person name="Malmstrom R."/>
            <person name="Stieglmeier M."/>
            <person name="Klingl A."/>
            <person name="Woyke T."/>
            <person name="Ryan C.M."/>
            <person name="Banfield J.F."/>
        </authorList>
    </citation>
    <scope>NUCLEOTIDE SEQUENCE [LARGE SCALE GENOMIC DNA]</scope>
</reference>
<organism evidence="1 2">
    <name type="scientific">Candidatus Kaiserbacteria bacterium CG10_big_fil_rev_8_21_14_0_10_47_16</name>
    <dbReference type="NCBI Taxonomy" id="1974608"/>
    <lineage>
        <taxon>Bacteria</taxon>
        <taxon>Candidatus Kaiseribacteriota</taxon>
    </lineage>
</organism>
<protein>
    <recommendedName>
        <fullName evidence="3">30S ribosomal protein S21</fullName>
    </recommendedName>
</protein>
<dbReference type="EMBL" id="PFBI01000006">
    <property type="protein sequence ID" value="PIR84287.1"/>
    <property type="molecule type" value="Genomic_DNA"/>
</dbReference>
<evidence type="ECO:0008006" key="3">
    <source>
        <dbReference type="Google" id="ProtNLM"/>
    </source>
</evidence>
<comment type="caution">
    <text evidence="1">The sequence shown here is derived from an EMBL/GenBank/DDBJ whole genome shotgun (WGS) entry which is preliminary data.</text>
</comment>
<proteinExistence type="predicted"/>
<name>A0A2H0UD19_9BACT</name>
<dbReference type="Proteomes" id="UP000229344">
    <property type="component" value="Unassembled WGS sequence"/>
</dbReference>
<sequence>MVRLQPHMSVNVQVEKNNNESTANLIRRFTKRVQGSGIINRIRRERYYKRAKSRNIGKTAKLLKLEKKVKYETLLKLGKIQETRGRRR</sequence>
<evidence type="ECO:0000313" key="1">
    <source>
        <dbReference type="EMBL" id="PIR84287.1"/>
    </source>
</evidence>